<evidence type="ECO:0000313" key="5">
    <source>
        <dbReference type="Proteomes" id="UP000186455"/>
    </source>
</evidence>
<dbReference type="NCBIfam" id="NF040672">
    <property type="entry name" value="SCO2322_fam"/>
    <property type="match status" value="1"/>
</dbReference>
<evidence type="ECO:0000256" key="1">
    <source>
        <dbReference type="SAM" id="MobiDB-lite"/>
    </source>
</evidence>
<evidence type="ECO:0000256" key="2">
    <source>
        <dbReference type="SAM" id="Phobius"/>
    </source>
</evidence>
<keyword evidence="2" id="KW-0812">Transmembrane</keyword>
<organism evidence="4 5">
    <name type="scientific">Streptomyces uncialis</name>
    <dbReference type="NCBI Taxonomy" id="1048205"/>
    <lineage>
        <taxon>Bacteria</taxon>
        <taxon>Bacillati</taxon>
        <taxon>Actinomycetota</taxon>
        <taxon>Actinomycetes</taxon>
        <taxon>Kitasatosporales</taxon>
        <taxon>Streptomycetaceae</taxon>
        <taxon>Streptomyces</taxon>
    </lineage>
</organism>
<keyword evidence="5" id="KW-1185">Reference proteome</keyword>
<feature type="compositionally biased region" description="Low complexity" evidence="1">
    <location>
        <begin position="162"/>
        <end position="184"/>
    </location>
</feature>
<accession>A0A1Q4V0A8</accession>
<gene>
    <name evidence="4" type="ORF">AB852_30285</name>
</gene>
<evidence type="ECO:0000256" key="3">
    <source>
        <dbReference type="SAM" id="SignalP"/>
    </source>
</evidence>
<comment type="caution">
    <text evidence="4">The sequence shown here is derived from an EMBL/GenBank/DDBJ whole genome shotgun (WGS) entry which is preliminary data.</text>
</comment>
<evidence type="ECO:0000313" key="4">
    <source>
        <dbReference type="EMBL" id="OKH91315.1"/>
    </source>
</evidence>
<dbReference type="STRING" id="1048205.AB852_30285"/>
<name>A0A1Q4V0A8_9ACTN</name>
<reference evidence="4 5" key="1">
    <citation type="submission" date="2015-06" db="EMBL/GenBank/DDBJ databases">
        <title>Cloning and characterization of the uncialamcin biosynthetic gene cluster.</title>
        <authorList>
            <person name="Yan X."/>
            <person name="Huang T."/>
            <person name="Ge H."/>
            <person name="Shen B."/>
        </authorList>
    </citation>
    <scope>NUCLEOTIDE SEQUENCE [LARGE SCALE GENOMIC DNA]</scope>
    <source>
        <strain evidence="4 5">DCA2648</strain>
    </source>
</reference>
<dbReference type="RefSeq" id="WP_073794183.1">
    <property type="nucleotide sequence ID" value="NZ_LFBV01000010.1"/>
</dbReference>
<feature type="chain" id="PRO_5012072410" description="Secreted protein" evidence="3">
    <location>
        <begin position="22"/>
        <end position="213"/>
    </location>
</feature>
<feature type="signal peptide" evidence="3">
    <location>
        <begin position="1"/>
        <end position="21"/>
    </location>
</feature>
<dbReference type="InterPro" id="IPR047703">
    <property type="entry name" value="SCO2322-like"/>
</dbReference>
<proteinExistence type="predicted"/>
<sequence length="213" mass="21582">MLLALLAAVTAVTTAAAPAQAAGYRYWSFWDLTDGAWTYANQGPSIARPGDGDVQGFRFAVSENSQDAAKPRGPHDFAAICGATDARDGSKRVALVVDFGTRADATGGENPPAPRTACARVAEDATSAEALASVAEPLRYDSNALLCAIDGYPRTGCGEQVSGDTPGTSGDTGTASGDAADADSGGPSAGVYAGIAAVVLLAAAALWQSRRRR</sequence>
<evidence type="ECO:0008006" key="6">
    <source>
        <dbReference type="Google" id="ProtNLM"/>
    </source>
</evidence>
<keyword evidence="2" id="KW-1133">Transmembrane helix</keyword>
<keyword evidence="2" id="KW-0472">Membrane</keyword>
<dbReference type="AlphaFoldDB" id="A0A1Q4V0A8"/>
<protein>
    <recommendedName>
        <fullName evidence="6">Secreted protein</fullName>
    </recommendedName>
</protein>
<dbReference type="NCBIfam" id="NF040681">
    <property type="entry name" value="GPS-CTERM"/>
    <property type="match status" value="1"/>
</dbReference>
<dbReference type="InterPro" id="IPR047704">
    <property type="entry name" value="GPS-CTERM"/>
</dbReference>
<keyword evidence="3" id="KW-0732">Signal</keyword>
<feature type="region of interest" description="Disordered" evidence="1">
    <location>
        <begin position="158"/>
        <end position="184"/>
    </location>
</feature>
<dbReference type="Proteomes" id="UP000186455">
    <property type="component" value="Unassembled WGS sequence"/>
</dbReference>
<feature type="transmembrane region" description="Helical" evidence="2">
    <location>
        <begin position="189"/>
        <end position="207"/>
    </location>
</feature>
<dbReference type="EMBL" id="LFBV01000010">
    <property type="protein sequence ID" value="OKH91315.1"/>
    <property type="molecule type" value="Genomic_DNA"/>
</dbReference>